<feature type="compositionally biased region" description="Basic and acidic residues" evidence="14">
    <location>
        <begin position="533"/>
        <end position="557"/>
    </location>
</feature>
<feature type="transmembrane region" description="Helical" evidence="15">
    <location>
        <begin position="1267"/>
        <end position="1287"/>
    </location>
</feature>
<keyword evidence="6 15" id="KW-0812">Transmembrane</keyword>
<evidence type="ECO:0000256" key="12">
    <source>
        <dbReference type="ARBA" id="ARBA00023136"/>
    </source>
</evidence>
<comment type="subcellular location">
    <subcellularLocation>
        <location evidence="2">Membrane</location>
        <topology evidence="2">Multi-pass membrane protein</topology>
    </subcellularLocation>
</comment>
<comment type="catalytic activity">
    <reaction evidence="1">
        <text>S-ubiquitinyl-[E2 ubiquitin-conjugating enzyme]-L-cysteine + [acceptor protein]-L-lysine = [E2 ubiquitin-conjugating enzyme]-L-cysteine + N(6)-ubiquitinyl-[acceptor protein]-L-lysine.</text>
        <dbReference type="EC" id="2.3.2.27"/>
    </reaction>
</comment>
<reference evidence="18 19" key="1">
    <citation type="journal article" date="2024" name="J Genomics">
        <title>Draft genome sequencing and assembly of Favolaschia claudopus CIRM-BRFM 2984 isolated from oak limbs.</title>
        <authorList>
            <person name="Navarro D."/>
            <person name="Drula E."/>
            <person name="Chaduli D."/>
            <person name="Cazenave R."/>
            <person name="Ahrendt S."/>
            <person name="Wang J."/>
            <person name="Lipzen A."/>
            <person name="Daum C."/>
            <person name="Barry K."/>
            <person name="Grigoriev I.V."/>
            <person name="Favel A."/>
            <person name="Rosso M.N."/>
            <person name="Martin F."/>
        </authorList>
    </citation>
    <scope>NUCLEOTIDE SEQUENCE [LARGE SCALE GENOMIC DNA]</scope>
    <source>
        <strain evidence="18 19">CIRM-BRFM 2984</strain>
    </source>
</reference>
<feature type="compositionally biased region" description="Low complexity" evidence="14">
    <location>
        <begin position="504"/>
        <end position="519"/>
    </location>
</feature>
<dbReference type="PANTHER" id="PTHR13145">
    <property type="entry name" value="SSM4 PROTEIN"/>
    <property type="match status" value="1"/>
</dbReference>
<dbReference type="Proteomes" id="UP001362999">
    <property type="component" value="Unassembled WGS sequence"/>
</dbReference>
<feature type="region of interest" description="Disordered" evidence="14">
    <location>
        <begin position="438"/>
        <end position="601"/>
    </location>
</feature>
<feature type="compositionally biased region" description="Acidic residues" evidence="14">
    <location>
        <begin position="558"/>
        <end position="570"/>
    </location>
</feature>
<feature type="compositionally biased region" description="Pro residues" evidence="14">
    <location>
        <begin position="407"/>
        <end position="416"/>
    </location>
</feature>
<proteinExistence type="predicted"/>
<feature type="compositionally biased region" description="Pro residues" evidence="14">
    <location>
        <begin position="220"/>
        <end position="231"/>
    </location>
</feature>
<evidence type="ECO:0000313" key="19">
    <source>
        <dbReference type="Proteomes" id="UP001362999"/>
    </source>
</evidence>
<evidence type="ECO:0000256" key="10">
    <source>
        <dbReference type="ARBA" id="ARBA00022833"/>
    </source>
</evidence>
<comment type="pathway">
    <text evidence="3">Protein modification; protein ubiquitination.</text>
</comment>
<evidence type="ECO:0000259" key="16">
    <source>
        <dbReference type="PROSITE" id="PS50089"/>
    </source>
</evidence>
<dbReference type="GO" id="GO:0036503">
    <property type="term" value="P:ERAD pathway"/>
    <property type="evidence" value="ECO:0007669"/>
    <property type="project" value="TreeGrafter"/>
</dbReference>
<feature type="transmembrane region" description="Helical" evidence="15">
    <location>
        <begin position="1412"/>
        <end position="1434"/>
    </location>
</feature>
<keyword evidence="9" id="KW-0833">Ubl conjugation pathway</keyword>
<dbReference type="EMBL" id="JAWWNJ010000024">
    <property type="protein sequence ID" value="KAK7031639.1"/>
    <property type="molecule type" value="Genomic_DNA"/>
</dbReference>
<dbReference type="SMART" id="SM00744">
    <property type="entry name" value="RINGv"/>
    <property type="match status" value="1"/>
</dbReference>
<evidence type="ECO:0000256" key="7">
    <source>
        <dbReference type="ARBA" id="ARBA00022723"/>
    </source>
</evidence>
<dbReference type="InterPro" id="IPR056521">
    <property type="entry name" value="MARCHF6-like_C"/>
</dbReference>
<feature type="transmembrane region" description="Helical" evidence="15">
    <location>
        <begin position="88"/>
        <end position="111"/>
    </location>
</feature>
<feature type="compositionally biased region" description="Low complexity" evidence="14">
    <location>
        <begin position="232"/>
        <end position="244"/>
    </location>
</feature>
<evidence type="ECO:0000313" key="18">
    <source>
        <dbReference type="EMBL" id="KAK7031639.1"/>
    </source>
</evidence>
<dbReference type="GO" id="GO:0005789">
    <property type="term" value="C:endoplasmic reticulum membrane"/>
    <property type="evidence" value="ECO:0007669"/>
    <property type="project" value="TreeGrafter"/>
</dbReference>
<keyword evidence="8 13" id="KW-0863">Zinc-finger</keyword>
<feature type="transmembrane region" description="Helical" evidence="15">
    <location>
        <begin position="1034"/>
        <end position="1057"/>
    </location>
</feature>
<feature type="transmembrane region" description="Helical" evidence="15">
    <location>
        <begin position="774"/>
        <end position="790"/>
    </location>
</feature>
<feature type="transmembrane region" description="Helical" evidence="15">
    <location>
        <begin position="1321"/>
        <end position="1346"/>
    </location>
</feature>
<dbReference type="Gene3D" id="3.30.40.10">
    <property type="entry name" value="Zinc/RING finger domain, C3HC4 (zinc finger)"/>
    <property type="match status" value="1"/>
</dbReference>
<gene>
    <name evidence="18" type="ORF">R3P38DRAFT_2924913</name>
</gene>
<feature type="compositionally biased region" description="Polar residues" evidence="14">
    <location>
        <begin position="315"/>
        <end position="332"/>
    </location>
</feature>
<feature type="domain" description="RING-CH-type" evidence="17">
    <location>
        <begin position="2"/>
        <end position="63"/>
    </location>
</feature>
<keyword evidence="19" id="KW-1185">Reference proteome</keyword>
<dbReference type="FunFam" id="3.30.40.10:FF:000287">
    <property type="entry name" value="RING finger membrane protein"/>
    <property type="match status" value="1"/>
</dbReference>
<organism evidence="18 19">
    <name type="scientific">Favolaschia claudopus</name>
    <dbReference type="NCBI Taxonomy" id="2862362"/>
    <lineage>
        <taxon>Eukaryota</taxon>
        <taxon>Fungi</taxon>
        <taxon>Dikarya</taxon>
        <taxon>Basidiomycota</taxon>
        <taxon>Agaricomycotina</taxon>
        <taxon>Agaricomycetes</taxon>
        <taxon>Agaricomycetidae</taxon>
        <taxon>Agaricales</taxon>
        <taxon>Marasmiineae</taxon>
        <taxon>Mycenaceae</taxon>
        <taxon>Favolaschia</taxon>
    </lineage>
</organism>
<dbReference type="EC" id="2.3.2.27" evidence="4"/>
<feature type="transmembrane region" description="Helical" evidence="15">
    <location>
        <begin position="924"/>
        <end position="956"/>
    </location>
</feature>
<feature type="transmembrane region" description="Helical" evidence="15">
    <location>
        <begin position="1077"/>
        <end position="1095"/>
    </location>
</feature>
<evidence type="ECO:0000256" key="14">
    <source>
        <dbReference type="SAM" id="MobiDB-lite"/>
    </source>
</evidence>
<sequence length="1526" mass="170374">MQEAEEQDTCRICSAPAEPEQPLFYPCKCSGTIRYIHQDCLTTWLAHSKKKTCDVCKHPYSFTKVYATDMPSRLPPVLLLRRVAQQSFFAMLFAVRAVVVAIIWLAVLPWVTVMTWRMYFSMGDSTAWWISDRPRPTDLPQEPSPFYLAFYSEPTGFPPPDTFIGRVAAHPFWLSLSSDIFTGQIIASLVVLTFVAVFLLREWISQNARPGVFEDDDVEPMPPPLPLPPQPQQQQLLGPPRRGAPLPPVPPMPPHLRAQMRAQINDRIIAVAQRQVDAARALEAMRDMELQPTRPTRKRRLSQKGKEPAELESSPAHSTGIATPSRVPSGSISRRRLRKEDSEKSSSSRRRRTLYEEEPSFPVPSGPSDRFEFTFRSTTGFPRERRSSSEPPASNKFSLALDRGPEPPRVLTPNPFPSVALEPPNTTLPFALVKREVDEGQGSGSDHNGPPSLEGSQESSSSWTAASSSVLEARIQMPTEGSRVRRPQLPNTTPTIVDEDPAIAAVLSPPVPSLSPQLATYRAPEELEPEAGPSRRREYFDRDFSSSADSKGKAKAEEESDVDFDVEDLEAEHASDSDDDDDGGSPRNDDELDGDYDIEEDEGADDDLADELMAFNAEAPIWQAIQIEDDEMDVGAVDHDAAMPVPQIPAAADAAAALDLNEEMEGNVEDDMEGAWRILSAIGMRGPVYGVVQNAALMIFVLDTAIGLLVWIPFTLGKSTALLSLDPHRFLQILHLPIRAMRIITDPIVDSVVYILASLLLPLCARLLYRMANLLFVFNLFLLSLVVGQSDVDRAVERMSAVYLRIQELSDKPLEQLLAWSSLSSPTPVPTKDVDPSAFQSVIVDAAEPYFAALGKEVRVSSEQLRTTWTQLALGRGPKEKVFAIGLGYVVVMILVSLYLNLLTVGNMKTAGRAVRTAVREQLLVLKVATFIFIELVTFPLGCGIVLDICTVWLFPEASFVSRMTFFKLAPLTAMFYHWVAGTMFMYSFAVMLAGCRTLLRKGAMWFIKDPQAQDSHPIRDILDRPTLTQLRKICVSGVMYSFVVACVVGSVAGLLFLGSKSILPFRWKNREPLSNVPVDLIFLHVVLPYTTHYFRPRTGIKRASKVLWKVLASRLRLSSYFFGGRFPNEEYSSKQWSSLLYRSDENNDAQTNVKDGAFRRVPASDNISLPRDMRATAAVDENGEPLNDEARELIRVQDEEAVKAKREPGEDYIVVYIPPHFRYRVLGFIAILWVLGAMFLGVAFALPIQLGRSFFGMFVARSVHDGYSFLAGVYLLWACYLAGRAVDRLDKRRQRRGGDEPRADLRLLVVKRGLLWSAKISYMVVFLGVVIPTLIAVVVDLYIVLPIRLSVDPTLVPRIRIVDEWAMGLLYAKIILHVNRAQPAYPIRAGIQHITNNGWTHPEPITATREVIGPVMFGLLGMIFLPGGVFYLAQRFISYTPRNGRLLFMEVYPALFVAVAGGRFAAVLLEMLGTWSQAIRDKEFLVEMRLRNLEPEVELKDIVEAALEKRQGTAADVVVAREDRE</sequence>
<keyword evidence="7" id="KW-0479">Metal-binding</keyword>
<feature type="transmembrane region" description="Helical" evidence="15">
    <location>
        <begin position="976"/>
        <end position="1000"/>
    </location>
</feature>
<dbReference type="SUPFAM" id="SSF57850">
    <property type="entry name" value="RING/U-box"/>
    <property type="match status" value="1"/>
</dbReference>
<feature type="transmembrane region" description="Helical" evidence="15">
    <location>
        <begin position="882"/>
        <end position="903"/>
    </location>
</feature>
<dbReference type="GO" id="GO:0061630">
    <property type="term" value="F:ubiquitin protein ligase activity"/>
    <property type="evidence" value="ECO:0007669"/>
    <property type="project" value="UniProtKB-EC"/>
</dbReference>
<feature type="compositionally biased region" description="Low complexity" evidence="14">
    <location>
        <begin position="452"/>
        <end position="469"/>
    </location>
</feature>
<feature type="transmembrane region" description="Helical" evidence="15">
    <location>
        <begin position="180"/>
        <end position="200"/>
    </location>
</feature>
<feature type="transmembrane region" description="Helical" evidence="15">
    <location>
        <begin position="695"/>
        <end position="714"/>
    </location>
</feature>
<keyword evidence="10" id="KW-0862">Zinc</keyword>
<keyword evidence="11 15" id="KW-1133">Transmembrane helix</keyword>
<dbReference type="PANTHER" id="PTHR13145:SF0">
    <property type="entry name" value="E3 UBIQUITIN-PROTEIN LIGASE MARCHF6"/>
    <property type="match status" value="1"/>
</dbReference>
<keyword evidence="5" id="KW-0808">Transferase</keyword>
<evidence type="ECO:0000259" key="17">
    <source>
        <dbReference type="PROSITE" id="PS51292"/>
    </source>
</evidence>
<name>A0AAW0BXL5_9AGAR</name>
<feature type="transmembrane region" description="Helical" evidence="15">
    <location>
        <begin position="1226"/>
        <end position="1247"/>
    </location>
</feature>
<evidence type="ECO:0000256" key="8">
    <source>
        <dbReference type="ARBA" id="ARBA00022771"/>
    </source>
</evidence>
<feature type="transmembrane region" description="Helical" evidence="15">
    <location>
        <begin position="751"/>
        <end position="769"/>
    </location>
</feature>
<keyword evidence="12 15" id="KW-0472">Membrane</keyword>
<dbReference type="InterPro" id="IPR011016">
    <property type="entry name" value="Znf_RING-CH"/>
</dbReference>
<evidence type="ECO:0000256" key="2">
    <source>
        <dbReference type="ARBA" id="ARBA00004141"/>
    </source>
</evidence>
<dbReference type="Pfam" id="PF12906">
    <property type="entry name" value="RINGv"/>
    <property type="match status" value="1"/>
</dbReference>
<dbReference type="PROSITE" id="PS50089">
    <property type="entry name" value="ZF_RING_2"/>
    <property type="match status" value="1"/>
</dbReference>
<evidence type="ECO:0000256" key="6">
    <source>
        <dbReference type="ARBA" id="ARBA00022692"/>
    </source>
</evidence>
<feature type="transmembrane region" description="Helical" evidence="15">
    <location>
        <begin position="1455"/>
        <end position="1476"/>
    </location>
</feature>
<feature type="region of interest" description="Disordered" evidence="14">
    <location>
        <begin position="214"/>
        <end position="255"/>
    </location>
</feature>
<evidence type="ECO:0000256" key="13">
    <source>
        <dbReference type="PROSITE-ProRule" id="PRU00175"/>
    </source>
</evidence>
<evidence type="ECO:0000256" key="11">
    <source>
        <dbReference type="ARBA" id="ARBA00022989"/>
    </source>
</evidence>
<dbReference type="InterPro" id="IPR001841">
    <property type="entry name" value="Znf_RING"/>
</dbReference>
<accession>A0AAW0BXL5</accession>
<evidence type="ECO:0000256" key="5">
    <source>
        <dbReference type="ARBA" id="ARBA00022679"/>
    </source>
</evidence>
<feature type="compositionally biased region" description="Acidic residues" evidence="14">
    <location>
        <begin position="590"/>
        <end position="601"/>
    </location>
</feature>
<comment type="caution">
    <text evidence="18">The sequence shown here is derived from an EMBL/GenBank/DDBJ whole genome shotgun (WGS) entry which is preliminary data.</text>
</comment>
<dbReference type="GO" id="GO:0008270">
    <property type="term" value="F:zinc ion binding"/>
    <property type="evidence" value="ECO:0007669"/>
    <property type="project" value="UniProtKB-KW"/>
</dbReference>
<feature type="region of interest" description="Disordered" evidence="14">
    <location>
        <begin position="284"/>
        <end position="424"/>
    </location>
</feature>
<evidence type="ECO:0000256" key="4">
    <source>
        <dbReference type="ARBA" id="ARBA00012483"/>
    </source>
</evidence>
<dbReference type="Pfam" id="PF23113">
    <property type="entry name" value="MARCHF6_C"/>
    <property type="match status" value="1"/>
</dbReference>
<dbReference type="CDD" id="cd16702">
    <property type="entry name" value="RING_CH-C4HC3_MARCH6"/>
    <property type="match status" value="1"/>
</dbReference>
<dbReference type="InterPro" id="IPR013083">
    <property type="entry name" value="Znf_RING/FYVE/PHD"/>
</dbReference>
<evidence type="ECO:0000256" key="3">
    <source>
        <dbReference type="ARBA" id="ARBA00004906"/>
    </source>
</evidence>
<feature type="compositionally biased region" description="Pro residues" evidence="14">
    <location>
        <begin position="245"/>
        <end position="254"/>
    </location>
</feature>
<evidence type="ECO:0000256" key="1">
    <source>
        <dbReference type="ARBA" id="ARBA00000900"/>
    </source>
</evidence>
<feature type="domain" description="RING-type" evidence="16">
    <location>
        <begin position="10"/>
        <end position="57"/>
    </location>
</feature>
<dbReference type="PROSITE" id="PS51292">
    <property type="entry name" value="ZF_RING_CH"/>
    <property type="match status" value="1"/>
</dbReference>
<protein>
    <recommendedName>
        <fullName evidence="4">RING-type E3 ubiquitin transferase</fullName>
        <ecNumber evidence="4">2.3.2.27</ecNumber>
    </recommendedName>
</protein>
<evidence type="ECO:0000256" key="15">
    <source>
        <dbReference type="SAM" id="Phobius"/>
    </source>
</evidence>
<evidence type="ECO:0000256" key="9">
    <source>
        <dbReference type="ARBA" id="ARBA00022786"/>
    </source>
</evidence>